<feature type="non-terminal residue" evidence="1">
    <location>
        <position position="1"/>
    </location>
</feature>
<name>A0ABP0N040_9DINO</name>
<proteinExistence type="predicted"/>
<dbReference type="EMBL" id="CAXAMN010021113">
    <property type="protein sequence ID" value="CAK9057160.1"/>
    <property type="molecule type" value="Genomic_DNA"/>
</dbReference>
<protein>
    <submittedName>
        <fullName evidence="1">Uncharacterized protein</fullName>
    </submittedName>
</protein>
<keyword evidence="2" id="KW-1185">Reference proteome</keyword>
<feature type="non-terminal residue" evidence="1">
    <location>
        <position position="74"/>
    </location>
</feature>
<organism evidence="1 2">
    <name type="scientific">Durusdinium trenchii</name>
    <dbReference type="NCBI Taxonomy" id="1381693"/>
    <lineage>
        <taxon>Eukaryota</taxon>
        <taxon>Sar</taxon>
        <taxon>Alveolata</taxon>
        <taxon>Dinophyceae</taxon>
        <taxon>Suessiales</taxon>
        <taxon>Symbiodiniaceae</taxon>
        <taxon>Durusdinium</taxon>
    </lineage>
</organism>
<comment type="caution">
    <text evidence="1">The sequence shown here is derived from an EMBL/GenBank/DDBJ whole genome shotgun (WGS) entry which is preliminary data.</text>
</comment>
<sequence length="74" mass="8082">LRIDSSACGCILFHFYIFTAPQLGTTSAGWDPEARLARALRAGVLARHWLDNRPLTAANIGGPTLPSKFFIVLK</sequence>
<dbReference type="Proteomes" id="UP001642484">
    <property type="component" value="Unassembled WGS sequence"/>
</dbReference>
<accession>A0ABP0N040</accession>
<evidence type="ECO:0000313" key="2">
    <source>
        <dbReference type="Proteomes" id="UP001642484"/>
    </source>
</evidence>
<evidence type="ECO:0000313" key="1">
    <source>
        <dbReference type="EMBL" id="CAK9057160.1"/>
    </source>
</evidence>
<reference evidence="1 2" key="1">
    <citation type="submission" date="2024-02" db="EMBL/GenBank/DDBJ databases">
        <authorList>
            <person name="Chen Y."/>
            <person name="Shah S."/>
            <person name="Dougan E. K."/>
            <person name="Thang M."/>
            <person name="Chan C."/>
        </authorList>
    </citation>
    <scope>NUCLEOTIDE SEQUENCE [LARGE SCALE GENOMIC DNA]</scope>
</reference>
<gene>
    <name evidence="1" type="ORF">CCMP2556_LOCUS28245</name>
</gene>